<name>A0A409XH68_PSICY</name>
<evidence type="ECO:0000313" key="1">
    <source>
        <dbReference type="EMBL" id="PPQ90112.1"/>
    </source>
</evidence>
<proteinExistence type="predicted"/>
<dbReference type="AlphaFoldDB" id="A0A409XH68"/>
<accession>A0A409XH68</accession>
<organism evidence="1 2">
    <name type="scientific">Psilocybe cyanescens</name>
    <dbReference type="NCBI Taxonomy" id="93625"/>
    <lineage>
        <taxon>Eukaryota</taxon>
        <taxon>Fungi</taxon>
        <taxon>Dikarya</taxon>
        <taxon>Basidiomycota</taxon>
        <taxon>Agaricomycotina</taxon>
        <taxon>Agaricomycetes</taxon>
        <taxon>Agaricomycetidae</taxon>
        <taxon>Agaricales</taxon>
        <taxon>Agaricineae</taxon>
        <taxon>Strophariaceae</taxon>
        <taxon>Psilocybe</taxon>
    </lineage>
</organism>
<protein>
    <submittedName>
        <fullName evidence="1">Uncharacterized protein</fullName>
    </submittedName>
</protein>
<comment type="caution">
    <text evidence="1">The sequence shown here is derived from an EMBL/GenBank/DDBJ whole genome shotgun (WGS) entry which is preliminary data.</text>
</comment>
<reference evidence="1 2" key="1">
    <citation type="journal article" date="2018" name="Evol. Lett.">
        <title>Horizontal gene cluster transfer increased hallucinogenic mushroom diversity.</title>
        <authorList>
            <person name="Reynolds H.T."/>
            <person name="Vijayakumar V."/>
            <person name="Gluck-Thaler E."/>
            <person name="Korotkin H.B."/>
            <person name="Matheny P.B."/>
            <person name="Slot J.C."/>
        </authorList>
    </citation>
    <scope>NUCLEOTIDE SEQUENCE [LARGE SCALE GENOMIC DNA]</scope>
    <source>
        <strain evidence="1 2">2631</strain>
    </source>
</reference>
<sequence>MAYYYPQEAAGLIGSAASSPFDFNKSVNDVLGPTNAENPLGAPLKAPKPPTAGAFVSVVSIDRAGGNTDLGPPRADVDPNAGLAVPLTGVLGVVEI</sequence>
<evidence type="ECO:0000313" key="2">
    <source>
        <dbReference type="Proteomes" id="UP000283269"/>
    </source>
</evidence>
<dbReference type="EMBL" id="NHYD01001701">
    <property type="protein sequence ID" value="PPQ90112.1"/>
    <property type="molecule type" value="Genomic_DNA"/>
</dbReference>
<keyword evidence="2" id="KW-1185">Reference proteome</keyword>
<dbReference type="Proteomes" id="UP000283269">
    <property type="component" value="Unassembled WGS sequence"/>
</dbReference>
<gene>
    <name evidence="1" type="ORF">CVT25_012276</name>
</gene>
<dbReference type="InParanoid" id="A0A409XH68"/>